<organism evidence="3 4">
    <name type="scientific">Diaporthe australafricana</name>
    <dbReference type="NCBI Taxonomy" id="127596"/>
    <lineage>
        <taxon>Eukaryota</taxon>
        <taxon>Fungi</taxon>
        <taxon>Dikarya</taxon>
        <taxon>Ascomycota</taxon>
        <taxon>Pezizomycotina</taxon>
        <taxon>Sordariomycetes</taxon>
        <taxon>Sordariomycetidae</taxon>
        <taxon>Diaporthales</taxon>
        <taxon>Diaporthaceae</taxon>
        <taxon>Diaporthe</taxon>
    </lineage>
</organism>
<dbReference type="EMBL" id="JAWRVE010000062">
    <property type="protein sequence ID" value="KAL1865371.1"/>
    <property type="molecule type" value="Genomic_DNA"/>
</dbReference>
<reference evidence="3 4" key="1">
    <citation type="journal article" date="2024" name="IMA Fungus">
        <title>IMA Genome - F19 : A genome assembly and annotation guide to empower mycologists, including annotated draft genome sequences of Ceratocystis pirilliformis, Diaporthe australafricana, Fusarium ophioides, Paecilomyces lecythidis, and Sporothrix stenoceras.</title>
        <authorList>
            <person name="Aylward J."/>
            <person name="Wilson A.M."/>
            <person name="Visagie C.M."/>
            <person name="Spraker J."/>
            <person name="Barnes I."/>
            <person name="Buitendag C."/>
            <person name="Ceriani C."/>
            <person name="Del Mar Angel L."/>
            <person name="du Plessis D."/>
            <person name="Fuchs T."/>
            <person name="Gasser K."/>
            <person name="Kramer D."/>
            <person name="Li W."/>
            <person name="Munsamy K."/>
            <person name="Piso A."/>
            <person name="Price J.L."/>
            <person name="Sonnekus B."/>
            <person name="Thomas C."/>
            <person name="van der Nest A."/>
            <person name="van Dijk A."/>
            <person name="van Heerden A."/>
            <person name="van Vuuren N."/>
            <person name="Yilmaz N."/>
            <person name="Duong T.A."/>
            <person name="van der Merwe N.A."/>
            <person name="Wingfield M.J."/>
            <person name="Wingfield B.D."/>
        </authorList>
    </citation>
    <scope>NUCLEOTIDE SEQUENCE [LARGE SCALE GENOMIC DNA]</scope>
    <source>
        <strain evidence="3 4">CMW 18300</strain>
    </source>
</reference>
<evidence type="ECO:0000256" key="1">
    <source>
        <dbReference type="SAM" id="MobiDB-lite"/>
    </source>
</evidence>
<evidence type="ECO:0000256" key="2">
    <source>
        <dbReference type="SAM" id="SignalP"/>
    </source>
</evidence>
<feature type="compositionally biased region" description="Basic and acidic residues" evidence="1">
    <location>
        <begin position="148"/>
        <end position="157"/>
    </location>
</feature>
<evidence type="ECO:0000313" key="3">
    <source>
        <dbReference type="EMBL" id="KAL1865371.1"/>
    </source>
</evidence>
<sequence>MDSSDRVSIVALLVSLIALIVALLQALQQYSATADGYRHCAESVIGPWHKTRRRRPVPSEFRFETIYDAPFIRLLTFSEYAGQIKNRHSKRVHLLYPLSKEPCCEGERLLIETVHPSKESPEGWLAHFPKWTGLRGTSGQIQADDDDEKGRNLPRMEHEEPSSALVSWISFLRALHLTYSLYDQAINEVYQRTPWSSPCLNDGPNHEPDRCDWCGWDRSNPTQPVVDQQTIQWDFRGGNVTLPVAQTRLGDIILFALRMGMQWRRIEVESSTLMAVGNGYSLSSANRSGLIVTFTSTRVHDPPRSIVPSQYADKFLFGILPGDPDLVKRDFSMVGRRGEIYSAESIFKTILELNGLRAEDDRIDLGTLTAGHDLKKLLCPFLLQPYSASATVRFVGWPFHRAESFLHYYESRVAFLQQLSDEVIHDPHQYTEQDVESLRHVKAQLDQLKDNHASDFYCIDFTPRYTIQASGANKVSDSSILFGQICESIFKNCTESLEKHAWGQKIIKSHEDSSTRYVLLVAAHTIMTKNAIDKADQEFHEAEDLLRKRITGRRLRSSDWAEAIQLERQAPVEAREYHLRNPHFYFRMKRIVQDMKSEDRGIRQELAKFRVEVTDAEAQLAWWMMMIRGIAWDMSCYREPWPADELPVPSTFYGDPTPVMLA</sequence>
<feature type="region of interest" description="Disordered" evidence="1">
    <location>
        <begin position="136"/>
        <end position="157"/>
    </location>
</feature>
<accession>A0ABR3WNX8</accession>
<gene>
    <name evidence="3" type="ORF">Daus18300_007261</name>
</gene>
<evidence type="ECO:0000313" key="4">
    <source>
        <dbReference type="Proteomes" id="UP001583177"/>
    </source>
</evidence>
<proteinExistence type="predicted"/>
<name>A0ABR3WNX8_9PEZI</name>
<keyword evidence="4" id="KW-1185">Reference proteome</keyword>
<comment type="caution">
    <text evidence="3">The sequence shown here is derived from an EMBL/GenBank/DDBJ whole genome shotgun (WGS) entry which is preliminary data.</text>
</comment>
<feature type="signal peptide" evidence="2">
    <location>
        <begin position="1"/>
        <end position="26"/>
    </location>
</feature>
<protein>
    <submittedName>
        <fullName evidence="3">Uncharacterized protein</fullName>
    </submittedName>
</protein>
<dbReference type="Proteomes" id="UP001583177">
    <property type="component" value="Unassembled WGS sequence"/>
</dbReference>
<keyword evidence="2" id="KW-0732">Signal</keyword>
<feature type="chain" id="PRO_5045791601" evidence="2">
    <location>
        <begin position="27"/>
        <end position="662"/>
    </location>
</feature>